<dbReference type="PANTHER" id="PTHR31890:SF9">
    <property type="entry name" value="PLANT INVERTASE_PECTIN METHYLESTERASE INHIBITOR SUPERFAMILY PROTEIN"/>
    <property type="match status" value="1"/>
</dbReference>
<evidence type="ECO:0000256" key="1">
    <source>
        <dbReference type="SAM" id="SignalP"/>
    </source>
</evidence>
<dbReference type="InterPro" id="IPR035513">
    <property type="entry name" value="Invertase/methylesterase_inhib"/>
</dbReference>
<dbReference type="Pfam" id="PF04043">
    <property type="entry name" value="PMEI"/>
    <property type="match status" value="1"/>
</dbReference>
<reference evidence="3 4" key="1">
    <citation type="submission" date="2024-06" db="EMBL/GenBank/DDBJ databases">
        <title>A chromosome level genome sequence of Diviner's sage (Salvia divinorum).</title>
        <authorList>
            <person name="Ford S.A."/>
            <person name="Ro D.-K."/>
            <person name="Ness R.W."/>
            <person name="Phillips M.A."/>
        </authorList>
    </citation>
    <scope>NUCLEOTIDE SEQUENCE [LARGE SCALE GENOMIC DNA]</scope>
    <source>
        <strain evidence="3">SAF-2024a</strain>
        <tissue evidence="3">Leaf</tissue>
    </source>
</reference>
<dbReference type="AlphaFoldDB" id="A0ABD1IBS6"/>
<name>A0ABD1IBS6_SALDI</name>
<dbReference type="InterPro" id="IPR006501">
    <property type="entry name" value="Pectinesterase_inhib_dom"/>
</dbReference>
<protein>
    <recommendedName>
        <fullName evidence="2">Pectinesterase inhibitor domain-containing protein</fullName>
    </recommendedName>
</protein>
<dbReference type="PANTHER" id="PTHR31890">
    <property type="entry name" value="PLANT INVERTASE/PECTIN METHYLESTERASE INHIBITOR SUPERFAMILY PROTEIN"/>
    <property type="match status" value="1"/>
</dbReference>
<evidence type="ECO:0000259" key="2">
    <source>
        <dbReference type="SMART" id="SM00856"/>
    </source>
</evidence>
<evidence type="ECO:0000313" key="4">
    <source>
        <dbReference type="Proteomes" id="UP001567538"/>
    </source>
</evidence>
<organism evidence="3 4">
    <name type="scientific">Salvia divinorum</name>
    <name type="common">Maria pastora</name>
    <name type="synonym">Diviner's sage</name>
    <dbReference type="NCBI Taxonomy" id="28513"/>
    <lineage>
        <taxon>Eukaryota</taxon>
        <taxon>Viridiplantae</taxon>
        <taxon>Streptophyta</taxon>
        <taxon>Embryophyta</taxon>
        <taxon>Tracheophyta</taxon>
        <taxon>Spermatophyta</taxon>
        <taxon>Magnoliopsida</taxon>
        <taxon>eudicotyledons</taxon>
        <taxon>Gunneridae</taxon>
        <taxon>Pentapetalae</taxon>
        <taxon>asterids</taxon>
        <taxon>lamiids</taxon>
        <taxon>Lamiales</taxon>
        <taxon>Lamiaceae</taxon>
        <taxon>Nepetoideae</taxon>
        <taxon>Mentheae</taxon>
        <taxon>Salviinae</taxon>
        <taxon>Salvia</taxon>
        <taxon>Salvia subgen. Calosphace</taxon>
    </lineage>
</organism>
<feature type="domain" description="Pectinesterase inhibitor" evidence="2">
    <location>
        <begin position="25"/>
        <end position="176"/>
    </location>
</feature>
<gene>
    <name evidence="3" type="ORF">AAHA92_07216</name>
</gene>
<comment type="caution">
    <text evidence="3">The sequence shown here is derived from an EMBL/GenBank/DDBJ whole genome shotgun (WGS) entry which is preliminary data.</text>
</comment>
<dbReference type="EMBL" id="JBEAFC010000003">
    <property type="protein sequence ID" value="KAL1564938.1"/>
    <property type="molecule type" value="Genomic_DNA"/>
</dbReference>
<dbReference type="Proteomes" id="UP001567538">
    <property type="component" value="Unassembled WGS sequence"/>
</dbReference>
<dbReference type="InterPro" id="IPR034088">
    <property type="entry name" value="Pla_a_1-like"/>
</dbReference>
<sequence>MPCSISSIVFTALILVLFPTPHAASSSPLIKDICAIIKNNYNIDMCDKTLESEPGVASARNMYDLTVEIMKSSISRSNRTRHHIEILQQKNSTNPEVNAALKQCHSSYDYAIGSTRSALAEVEEGEYQTASYDLLLAATDALLNCQEVVASKVITDRIIVRGNKQARLFGYSAFVAVDKIPPP</sequence>
<feature type="chain" id="PRO_5044869710" description="Pectinesterase inhibitor domain-containing protein" evidence="1">
    <location>
        <begin position="27"/>
        <end position="183"/>
    </location>
</feature>
<keyword evidence="4" id="KW-1185">Reference proteome</keyword>
<dbReference type="SUPFAM" id="SSF101148">
    <property type="entry name" value="Plant invertase/pectin methylesterase inhibitor"/>
    <property type="match status" value="1"/>
</dbReference>
<accession>A0ABD1IBS6</accession>
<feature type="signal peptide" evidence="1">
    <location>
        <begin position="1"/>
        <end position="26"/>
    </location>
</feature>
<dbReference type="NCBIfam" id="TIGR01614">
    <property type="entry name" value="PME_inhib"/>
    <property type="match status" value="1"/>
</dbReference>
<evidence type="ECO:0000313" key="3">
    <source>
        <dbReference type="EMBL" id="KAL1564938.1"/>
    </source>
</evidence>
<dbReference type="Gene3D" id="1.20.140.40">
    <property type="entry name" value="Invertase/pectin methylesterase inhibitor family protein"/>
    <property type="match status" value="1"/>
</dbReference>
<dbReference type="CDD" id="cd15795">
    <property type="entry name" value="PMEI-Pla_a_1_like"/>
    <property type="match status" value="1"/>
</dbReference>
<dbReference type="SMART" id="SM00856">
    <property type="entry name" value="PMEI"/>
    <property type="match status" value="1"/>
</dbReference>
<keyword evidence="1" id="KW-0732">Signal</keyword>
<proteinExistence type="predicted"/>